<evidence type="ECO:0000313" key="1">
    <source>
        <dbReference type="EMBL" id="MCM3738597.1"/>
    </source>
</evidence>
<gene>
    <name evidence="1" type="ORF">M3215_23270</name>
</gene>
<evidence type="ECO:0000313" key="2">
    <source>
        <dbReference type="Proteomes" id="UP001202289"/>
    </source>
</evidence>
<sequence length="119" mass="12880">MFHRLVSRNDDLRRLVDKGFAVAFDGGYLVVRDIPYLDAGSNLQTGAIVAKLVFVDQERVAQDDHQVWFAGGVPHGLDGKPVPNLAGGPAELALGEASKDVVVQRRFSNKPTGADRLPD</sequence>
<protein>
    <submittedName>
        <fullName evidence="1">Uncharacterized protein</fullName>
    </submittedName>
</protein>
<reference evidence="1" key="1">
    <citation type="submission" date="2022-05" db="EMBL/GenBank/DDBJ databases">
        <title>Comparative Genomics of Spacecraft Associated Microbes.</title>
        <authorList>
            <person name="Tran M.T."/>
            <person name="Wright A."/>
            <person name="Seuylemezian A."/>
            <person name="Eisen J."/>
            <person name="Coil D."/>
        </authorList>
    </citation>
    <scope>NUCLEOTIDE SEQUENCE</scope>
    <source>
        <strain evidence="1">FAIRING 10M-2.2</strain>
    </source>
</reference>
<keyword evidence="2" id="KW-1185">Reference proteome</keyword>
<name>A0ACC6AEY0_9BACI</name>
<dbReference type="EMBL" id="JAMBOP010000089">
    <property type="protein sequence ID" value="MCM3738597.1"/>
    <property type="molecule type" value="Genomic_DNA"/>
</dbReference>
<accession>A0ACC6AEY0</accession>
<proteinExistence type="predicted"/>
<dbReference type="Proteomes" id="UP001202289">
    <property type="component" value="Unassembled WGS sequence"/>
</dbReference>
<feature type="non-terminal residue" evidence="1">
    <location>
        <position position="119"/>
    </location>
</feature>
<comment type="caution">
    <text evidence="1">The sequence shown here is derived from an EMBL/GenBank/DDBJ whole genome shotgun (WGS) entry which is preliminary data.</text>
</comment>
<organism evidence="1 2">
    <name type="scientific">Bacillus cytotoxicus</name>
    <dbReference type="NCBI Taxonomy" id="580165"/>
    <lineage>
        <taxon>Bacteria</taxon>
        <taxon>Bacillati</taxon>
        <taxon>Bacillota</taxon>
        <taxon>Bacilli</taxon>
        <taxon>Bacillales</taxon>
        <taxon>Bacillaceae</taxon>
        <taxon>Bacillus</taxon>
        <taxon>Bacillus cereus group</taxon>
    </lineage>
</organism>